<feature type="chain" id="PRO_5005807223" description="PEGA domain-containing protein" evidence="1">
    <location>
        <begin position="22"/>
        <end position="164"/>
    </location>
</feature>
<dbReference type="RefSeq" id="WP_055655145.1">
    <property type="nucleotide sequence ID" value="NZ_CXST01000001.1"/>
</dbReference>
<evidence type="ECO:0008006" key="4">
    <source>
        <dbReference type="Google" id="ProtNLM"/>
    </source>
</evidence>
<name>A0A0M6XYV8_9HYPH</name>
<dbReference type="OrthoDB" id="7428207at2"/>
<reference evidence="3" key="1">
    <citation type="submission" date="2015-07" db="EMBL/GenBank/DDBJ databases">
        <authorList>
            <person name="Rodrigo-Torres Lidia"/>
            <person name="Arahal R.David."/>
        </authorList>
    </citation>
    <scope>NUCLEOTIDE SEQUENCE [LARGE SCALE GENOMIC DNA]</scope>
    <source>
        <strain evidence="3">CECT 4801</strain>
    </source>
</reference>
<accession>A0A0M6XYV8</accession>
<gene>
    <name evidence="2" type="ORF">LAL4801_01488</name>
</gene>
<feature type="signal peptide" evidence="1">
    <location>
        <begin position="1"/>
        <end position="21"/>
    </location>
</feature>
<evidence type="ECO:0000256" key="1">
    <source>
        <dbReference type="SAM" id="SignalP"/>
    </source>
</evidence>
<dbReference type="Proteomes" id="UP000048926">
    <property type="component" value="Unassembled WGS sequence"/>
</dbReference>
<evidence type="ECO:0000313" key="3">
    <source>
        <dbReference type="Proteomes" id="UP000048926"/>
    </source>
</evidence>
<protein>
    <recommendedName>
        <fullName evidence="4">PEGA domain-containing protein</fullName>
    </recommendedName>
</protein>
<organism evidence="2 3">
    <name type="scientific">Roseibium aggregatum</name>
    <dbReference type="NCBI Taxonomy" id="187304"/>
    <lineage>
        <taxon>Bacteria</taxon>
        <taxon>Pseudomonadati</taxon>
        <taxon>Pseudomonadota</taxon>
        <taxon>Alphaproteobacteria</taxon>
        <taxon>Hyphomicrobiales</taxon>
        <taxon>Stappiaceae</taxon>
        <taxon>Roseibium</taxon>
    </lineage>
</organism>
<dbReference type="AlphaFoldDB" id="A0A0M6XYV8"/>
<dbReference type="KEGG" id="lagg:B0E33_22755"/>
<keyword evidence="1" id="KW-0732">Signal</keyword>
<evidence type="ECO:0000313" key="2">
    <source>
        <dbReference type="EMBL" id="CTQ43051.1"/>
    </source>
</evidence>
<keyword evidence="3" id="KW-1185">Reference proteome</keyword>
<dbReference type="PROSITE" id="PS51257">
    <property type="entry name" value="PROKAR_LIPOPROTEIN"/>
    <property type="match status" value="1"/>
</dbReference>
<proteinExistence type="predicted"/>
<dbReference type="EMBL" id="CXST01000001">
    <property type="protein sequence ID" value="CTQ43051.1"/>
    <property type="molecule type" value="Genomic_DNA"/>
</dbReference>
<sequence length="164" mass="16890">MKTNKLLCLALALGLSACATATRGTNETVKVYASPEGAQIATSIGLTCNTSPCSLQVSRKQEFTVTVSKEGYKTQTVEVNTKVAPGGVAGMAGNVLIGGVIGVGVDSVSGATLDHSPNPVLVELVPNNPRNPKTPKGDLSEIKEKIAAKQRAQEEAVMRKSGGV</sequence>